<gene>
    <name evidence="7" type="ORF">HMPREF0581_0316</name>
</gene>
<dbReference type="AlphaFoldDB" id="X8ISK0"/>
<dbReference type="RefSeq" id="WP_036381257.1">
    <property type="nucleotide sequence ID" value="NZ_JALU01000020.1"/>
</dbReference>
<feature type="domain" description="NlpC/P60" evidence="6">
    <location>
        <begin position="52"/>
        <end position="191"/>
    </location>
</feature>
<evidence type="ECO:0000313" key="7">
    <source>
        <dbReference type="EMBL" id="EUC52169.1"/>
    </source>
</evidence>
<keyword evidence="3" id="KW-0378">Hydrolase</keyword>
<evidence type="ECO:0000256" key="2">
    <source>
        <dbReference type="ARBA" id="ARBA00022670"/>
    </source>
</evidence>
<dbReference type="Pfam" id="PF00877">
    <property type="entry name" value="NLPC_P60"/>
    <property type="match status" value="1"/>
</dbReference>
<dbReference type="Gene3D" id="3.90.1720.10">
    <property type="entry name" value="endopeptidase domain like (from Nostoc punctiforme)"/>
    <property type="match status" value="2"/>
</dbReference>
<comment type="similarity">
    <text evidence="1">Belongs to the peptidase C40 family.</text>
</comment>
<evidence type="ECO:0000313" key="8">
    <source>
        <dbReference type="Proteomes" id="UP000022645"/>
    </source>
</evidence>
<comment type="caution">
    <text evidence="7">The sequence shown here is derived from an EMBL/GenBank/DDBJ whole genome shotgun (WGS) entry which is preliminary data.</text>
</comment>
<dbReference type="GO" id="GO:0006508">
    <property type="term" value="P:proteolysis"/>
    <property type="evidence" value="ECO:0007669"/>
    <property type="project" value="UniProtKB-KW"/>
</dbReference>
<dbReference type="PANTHER" id="PTHR47053:SF1">
    <property type="entry name" value="MUREIN DD-ENDOPEPTIDASE MEPH-RELATED"/>
    <property type="match status" value="1"/>
</dbReference>
<dbReference type="InterPro" id="IPR007921">
    <property type="entry name" value="CHAP_dom"/>
</dbReference>
<evidence type="ECO:0000256" key="4">
    <source>
        <dbReference type="ARBA" id="ARBA00022807"/>
    </source>
</evidence>
<evidence type="ECO:0000259" key="6">
    <source>
        <dbReference type="PROSITE" id="PS51935"/>
    </source>
</evidence>
<dbReference type="PROSITE" id="PS50911">
    <property type="entry name" value="CHAP"/>
    <property type="match status" value="1"/>
</dbReference>
<dbReference type="PROSITE" id="PS51935">
    <property type="entry name" value="NLPC_P60"/>
    <property type="match status" value="1"/>
</dbReference>
<sequence>MKKKLMIKLAIFGLCFSLIFLLLFVSLVATMEQSYVASWKKLSYDSGAGDGSATGEDLVAYALTFANKTPMYRYRLGGYKLSQKKGEGTDCAGFVSLIYAHFDLNTWGKINYVPSLWQALSKSGKKVKEKDMKPGDVIFFSEGSSLHHVAIYAGNNEIVHASDERVGIVKTPVSYSLMGGRRHISGVIRIINDDAGGAKAGVVKGKRTSYPSKNNPFFFSPKYNAFVGTAYGPPALTHNCTWYAYGRFGEILGRRPALPTGNADSWYGACTAYKKGRTPRVGAVVCWRYSNGSYGHVAVVEEIKSNGDIVTSNSGWRGAHFWMQVWTKSSGYSGNGSILQGFIYQP</sequence>
<evidence type="ECO:0000259" key="5">
    <source>
        <dbReference type="PROSITE" id="PS50911"/>
    </source>
</evidence>
<dbReference type="InterPro" id="IPR000064">
    <property type="entry name" value="NLP_P60_dom"/>
</dbReference>
<dbReference type="InterPro" id="IPR038765">
    <property type="entry name" value="Papain-like_cys_pep_sf"/>
</dbReference>
<dbReference type="SUPFAM" id="SSF54001">
    <property type="entry name" value="Cysteine proteinases"/>
    <property type="match status" value="2"/>
</dbReference>
<dbReference type="Pfam" id="PF05257">
    <property type="entry name" value="CHAP"/>
    <property type="match status" value="1"/>
</dbReference>
<proteinExistence type="inferred from homology"/>
<dbReference type="PANTHER" id="PTHR47053">
    <property type="entry name" value="MUREIN DD-ENDOPEPTIDASE MEPH-RELATED"/>
    <property type="match status" value="1"/>
</dbReference>
<evidence type="ECO:0000256" key="3">
    <source>
        <dbReference type="ARBA" id="ARBA00022801"/>
    </source>
</evidence>
<dbReference type="InterPro" id="IPR051202">
    <property type="entry name" value="Peptidase_C40"/>
</dbReference>
<keyword evidence="4" id="KW-0788">Thiol protease</keyword>
<keyword evidence="2" id="KW-0645">Protease</keyword>
<dbReference type="EMBL" id="JALU01000020">
    <property type="protein sequence ID" value="EUC52169.1"/>
    <property type="molecule type" value="Genomic_DNA"/>
</dbReference>
<dbReference type="Proteomes" id="UP000022645">
    <property type="component" value="Unassembled WGS sequence"/>
</dbReference>
<feature type="domain" description="Peptidase C51" evidence="5">
    <location>
        <begin position="215"/>
        <end position="344"/>
    </location>
</feature>
<dbReference type="GO" id="GO:0008234">
    <property type="term" value="F:cysteine-type peptidase activity"/>
    <property type="evidence" value="ECO:0007669"/>
    <property type="project" value="UniProtKB-KW"/>
</dbReference>
<organism evidence="7 8">
    <name type="scientific">Mogibacterium timidum ATCC 33093</name>
    <dbReference type="NCBI Taxonomy" id="1401079"/>
    <lineage>
        <taxon>Bacteria</taxon>
        <taxon>Bacillati</taxon>
        <taxon>Bacillota</taxon>
        <taxon>Clostridia</taxon>
        <taxon>Peptostreptococcales</taxon>
        <taxon>Anaerovoracaceae</taxon>
        <taxon>Mogibacterium</taxon>
    </lineage>
</organism>
<name>X8ISK0_9FIRM</name>
<reference evidence="7 8" key="1">
    <citation type="submission" date="2014-01" db="EMBL/GenBank/DDBJ databases">
        <authorList>
            <person name="Durkin A.S."/>
            <person name="McCorrison J."/>
            <person name="Torralba M."/>
            <person name="Gillis M."/>
            <person name="Haft D.H."/>
            <person name="Methe B."/>
            <person name="Sutton G."/>
            <person name="Nelson K.E."/>
        </authorList>
    </citation>
    <scope>NUCLEOTIDE SEQUENCE [LARGE SCALE GENOMIC DNA]</scope>
    <source>
        <strain evidence="7 8">ATCC 33093</strain>
    </source>
</reference>
<accession>X8ISK0</accession>
<protein>
    <submittedName>
        <fullName evidence="7">NlpC/P60 family protein</fullName>
    </submittedName>
</protein>
<evidence type="ECO:0000256" key="1">
    <source>
        <dbReference type="ARBA" id="ARBA00007074"/>
    </source>
</evidence>